<proteinExistence type="predicted"/>
<evidence type="ECO:0000313" key="2">
    <source>
        <dbReference type="EMBL" id="MBL1081990.1"/>
    </source>
</evidence>
<evidence type="ECO:0000313" key="3">
    <source>
        <dbReference type="Proteomes" id="UP000661858"/>
    </source>
</evidence>
<keyword evidence="1" id="KW-0812">Transmembrane</keyword>
<reference evidence="2" key="1">
    <citation type="submission" date="2021-01" db="EMBL/GenBank/DDBJ databases">
        <title>WGS of actinomycetes isolated from Thailand.</title>
        <authorList>
            <person name="Thawai C."/>
        </authorList>
    </citation>
    <scope>NUCLEOTIDE SEQUENCE</scope>
    <source>
        <strain evidence="2">RCU-197</strain>
    </source>
</reference>
<dbReference type="AlphaFoldDB" id="A0A937EGR8"/>
<protein>
    <submittedName>
        <fullName evidence="2">Uncharacterized protein</fullName>
    </submittedName>
</protein>
<evidence type="ECO:0000256" key="1">
    <source>
        <dbReference type="SAM" id="Phobius"/>
    </source>
</evidence>
<keyword evidence="3" id="KW-1185">Reference proteome</keyword>
<accession>A0A937EGR8</accession>
<gene>
    <name evidence="2" type="ORF">JK359_08325</name>
</gene>
<keyword evidence="1" id="KW-1133">Transmembrane helix</keyword>
<comment type="caution">
    <text evidence="2">The sequence shown here is derived from an EMBL/GenBank/DDBJ whole genome shotgun (WGS) entry which is preliminary data.</text>
</comment>
<keyword evidence="1" id="KW-0472">Membrane</keyword>
<name>A0A937EGR8_9ACTN</name>
<dbReference type="EMBL" id="JAERRK010000003">
    <property type="protein sequence ID" value="MBL1081990.1"/>
    <property type="molecule type" value="Genomic_DNA"/>
</dbReference>
<dbReference type="RefSeq" id="WP_201833487.1">
    <property type="nucleotide sequence ID" value="NZ_JAERRK010000003.1"/>
</dbReference>
<organism evidence="2 3">
    <name type="scientific">Streptomyces actinomycinicus</name>
    <dbReference type="NCBI Taxonomy" id="1695166"/>
    <lineage>
        <taxon>Bacteria</taxon>
        <taxon>Bacillati</taxon>
        <taxon>Actinomycetota</taxon>
        <taxon>Actinomycetes</taxon>
        <taxon>Kitasatosporales</taxon>
        <taxon>Streptomycetaceae</taxon>
        <taxon>Streptomyces</taxon>
    </lineage>
</organism>
<sequence>MPNDRDPLLSQRTALVLALSLFVSIAAAALRAWGGASPQEAALTGGAAFFPAVLFFHAVIA</sequence>
<feature type="transmembrane region" description="Helical" evidence="1">
    <location>
        <begin position="41"/>
        <end position="60"/>
    </location>
</feature>
<dbReference type="Proteomes" id="UP000661858">
    <property type="component" value="Unassembled WGS sequence"/>
</dbReference>